<evidence type="ECO:0000256" key="2">
    <source>
        <dbReference type="SAM" id="Phobius"/>
    </source>
</evidence>
<keyword evidence="2" id="KW-0472">Membrane</keyword>
<accession>A0A1C5A618</accession>
<proteinExistence type="predicted"/>
<dbReference type="PANTHER" id="PTHR34821:SF2">
    <property type="entry name" value="INNER MEMBRANE PROTEIN YDCZ"/>
    <property type="match status" value="1"/>
</dbReference>
<dbReference type="GO" id="GO:0005886">
    <property type="term" value="C:plasma membrane"/>
    <property type="evidence" value="ECO:0007669"/>
    <property type="project" value="TreeGrafter"/>
</dbReference>
<keyword evidence="2" id="KW-0812">Transmembrane</keyword>
<feature type="transmembrane region" description="Helical" evidence="2">
    <location>
        <begin position="37"/>
        <end position="59"/>
    </location>
</feature>
<feature type="transmembrane region" description="Helical" evidence="2">
    <location>
        <begin position="279"/>
        <end position="297"/>
    </location>
</feature>
<keyword evidence="3" id="KW-0732">Signal</keyword>
<dbReference type="InterPro" id="IPR006750">
    <property type="entry name" value="YdcZ"/>
</dbReference>
<dbReference type="AlphaFoldDB" id="A0A1C5A618"/>
<dbReference type="InParanoid" id="A0A1C5A618"/>
<evidence type="ECO:0000313" key="5">
    <source>
        <dbReference type="Proteomes" id="UP000198253"/>
    </source>
</evidence>
<dbReference type="Pfam" id="PF04657">
    <property type="entry name" value="DMT_YdcZ"/>
    <property type="match status" value="2"/>
</dbReference>
<feature type="transmembrane region" description="Helical" evidence="2">
    <location>
        <begin position="226"/>
        <end position="244"/>
    </location>
</feature>
<dbReference type="Proteomes" id="UP000198253">
    <property type="component" value="Chromosome I"/>
</dbReference>
<evidence type="ECO:0000256" key="1">
    <source>
        <dbReference type="SAM" id="MobiDB-lite"/>
    </source>
</evidence>
<feature type="region of interest" description="Disordered" evidence="1">
    <location>
        <begin position="306"/>
        <end position="331"/>
    </location>
</feature>
<evidence type="ECO:0000256" key="3">
    <source>
        <dbReference type="SAM" id="SignalP"/>
    </source>
</evidence>
<feature type="transmembrane region" description="Helical" evidence="2">
    <location>
        <begin position="192"/>
        <end position="214"/>
    </location>
</feature>
<dbReference type="PANTHER" id="PTHR34821">
    <property type="entry name" value="INNER MEMBRANE PROTEIN YDCZ"/>
    <property type="match status" value="1"/>
</dbReference>
<evidence type="ECO:0000313" key="4">
    <source>
        <dbReference type="EMBL" id="SCF40683.1"/>
    </source>
</evidence>
<dbReference type="RefSeq" id="WP_088984923.1">
    <property type="nucleotide sequence ID" value="NZ_LT607413.1"/>
</dbReference>
<feature type="transmembrane region" description="Helical" evidence="2">
    <location>
        <begin position="159"/>
        <end position="180"/>
    </location>
</feature>
<reference evidence="5" key="1">
    <citation type="submission" date="2016-06" db="EMBL/GenBank/DDBJ databases">
        <authorList>
            <person name="Varghese N."/>
            <person name="Submissions Spin"/>
        </authorList>
    </citation>
    <scope>NUCLEOTIDE SEQUENCE [LARGE SCALE GENOMIC DNA]</scope>
    <source>
        <strain evidence="5">DSM 43816</strain>
    </source>
</reference>
<protein>
    <submittedName>
        <fullName evidence="4">Transporter family-2 protein</fullName>
    </submittedName>
</protein>
<name>A0A1C5A618_MICEC</name>
<keyword evidence="2" id="KW-1133">Transmembrane helix</keyword>
<feature type="chain" id="PRO_5008710964" evidence="3">
    <location>
        <begin position="22"/>
        <end position="331"/>
    </location>
</feature>
<feature type="transmembrane region" description="Helical" evidence="2">
    <location>
        <begin position="256"/>
        <end position="273"/>
    </location>
</feature>
<keyword evidence="5" id="KW-1185">Reference proteome</keyword>
<sequence>MRPLPPTAALALVALGGVASAAQGVINAEFGTRAGDPVLAAVVNNLGGSVLVLVALLALPSMRAGLRDLRSARLPWWSYLGGLGGAAIVLVAAYVVPVLGVAAFTIAQVAGGSLGGLAADRAGLAPVGRLPLTGPRITGALLGLAAVTLAQLGRPVGELAVGPLLLAVAGGLAVALQSALNGRVSAVVGTGAGTAVNFVVSTAAVFAAAVVAGTLTRPPASWPGDWYLWTGGLLGVTIVVTLLVGVRSVGVLRTGLVLVGGQLGGSLLLDALLPGGAGLRPPVLAGAVLTLVAAVVAGRGGRWRGARAVPPVPRTGGTTAAHRPAATDRRP</sequence>
<gene>
    <name evidence="4" type="ORF">GA0070618_6393</name>
</gene>
<dbReference type="EMBL" id="LT607413">
    <property type="protein sequence ID" value="SCF40683.1"/>
    <property type="molecule type" value="Genomic_DNA"/>
</dbReference>
<feature type="signal peptide" evidence="3">
    <location>
        <begin position="1"/>
        <end position="21"/>
    </location>
</feature>
<feature type="transmembrane region" description="Helical" evidence="2">
    <location>
        <begin position="80"/>
        <end position="107"/>
    </location>
</feature>
<organism evidence="4 5">
    <name type="scientific">Micromonospora echinospora</name>
    <name type="common">Micromonospora purpurea</name>
    <dbReference type="NCBI Taxonomy" id="1877"/>
    <lineage>
        <taxon>Bacteria</taxon>
        <taxon>Bacillati</taxon>
        <taxon>Actinomycetota</taxon>
        <taxon>Actinomycetes</taxon>
        <taxon>Micromonosporales</taxon>
        <taxon>Micromonosporaceae</taxon>
        <taxon>Micromonospora</taxon>
    </lineage>
</organism>